<protein>
    <submittedName>
        <fullName evidence="5">Ankyrin repeats (3 copies) domain-containing protein</fullName>
    </submittedName>
</protein>
<keyword evidence="2 3" id="KW-0040">ANK repeat</keyword>
<dbReference type="EMBL" id="SPUK01000001">
    <property type="protein sequence ID" value="TQW00193.1"/>
    <property type="molecule type" value="Genomic_DNA"/>
</dbReference>
<dbReference type="PANTHER" id="PTHR24189">
    <property type="entry name" value="MYOTROPHIN"/>
    <property type="match status" value="1"/>
</dbReference>
<sequence>MDAPVALDVYAILTPLAVALSEGNVAVAEVLLREGAYVNGFGTASRRKRGYYYRRHIHGPYSCDLTVEAKFGKSFTAEEWQKWARAGYDYSDLLAASSPLQMAALSRSVQFGRVLLNIGALPDGFGGFGTALQVASARMNNLSFVELLLENGAKINAPAQEPRGRTALQAAVEFGSNDTVQFLLSAGADINALPSRCGFTALQAAARTQDTELVVQLIGLGADVNAPPAAESGRTALQAAVEGQNTDLIDALLDSGADISASPAQSGGLSALEAGLSNHHVLEKLLSRGSASGLLPKLQTEGRALFSTIAKHHYGRLGGPILQSLVTLLVRYGMNATEYDFQDLLRSAFNRSDMDMLNLLMTNGAAANVTNHELQVLLRFAVQNANIHFTKMLLDAGADVNLLPSDPKGQPLIAVAAATGSQSLCELLIEHNADLKGYAGTKALCAAVSTGSMETLKFLLSEGASPNWGDQENQLHQNGHVLSPLAACFNYYTRETMAIVLLEHGAQVRGVAFPVEVCEASMSMLARLIGLGLDVNLRLSPKSQSMLQYEVHCICILNLLIDAGAELHSLPGGGRWGSPLQIAVEHSNLCLVKYLLSKGADVNEPPNSVDGAPALQQAIIAGSLPMFCLLIDNGADVNAVVAPIGQTALEQRQRTRDSSSSLSAGSQTGSFQWFPSLGKGVAAVESP</sequence>
<dbReference type="InterPro" id="IPR050745">
    <property type="entry name" value="Multifunctional_regulatory"/>
</dbReference>
<dbReference type="Pfam" id="PF00023">
    <property type="entry name" value="Ank"/>
    <property type="match status" value="1"/>
</dbReference>
<dbReference type="InterPro" id="IPR002110">
    <property type="entry name" value="Ankyrin_rpt"/>
</dbReference>
<evidence type="ECO:0000256" key="1">
    <source>
        <dbReference type="ARBA" id="ARBA00022737"/>
    </source>
</evidence>
<feature type="region of interest" description="Disordered" evidence="4">
    <location>
        <begin position="652"/>
        <end position="674"/>
    </location>
</feature>
<dbReference type="OrthoDB" id="4870479at2759"/>
<evidence type="ECO:0000256" key="2">
    <source>
        <dbReference type="ARBA" id="ARBA00023043"/>
    </source>
</evidence>
<keyword evidence="6" id="KW-1185">Reference proteome</keyword>
<dbReference type="Gene3D" id="1.25.40.20">
    <property type="entry name" value="Ankyrin repeat-containing domain"/>
    <property type="match status" value="4"/>
</dbReference>
<evidence type="ECO:0000313" key="6">
    <source>
        <dbReference type="Proteomes" id="UP000315783"/>
    </source>
</evidence>
<feature type="repeat" description="ANK" evidence="3">
    <location>
        <begin position="575"/>
        <end position="607"/>
    </location>
</feature>
<organism evidence="5 6">
    <name type="scientific">Cordyceps javanica</name>
    <dbReference type="NCBI Taxonomy" id="43265"/>
    <lineage>
        <taxon>Eukaryota</taxon>
        <taxon>Fungi</taxon>
        <taxon>Dikarya</taxon>
        <taxon>Ascomycota</taxon>
        <taxon>Pezizomycotina</taxon>
        <taxon>Sordariomycetes</taxon>
        <taxon>Hypocreomycetidae</taxon>
        <taxon>Hypocreales</taxon>
        <taxon>Cordycipitaceae</taxon>
        <taxon>Cordyceps</taxon>
    </lineage>
</organism>
<feature type="repeat" description="ANK" evidence="3">
    <location>
        <begin position="232"/>
        <end position="264"/>
    </location>
</feature>
<feature type="repeat" description="ANK" evidence="3">
    <location>
        <begin position="373"/>
        <end position="405"/>
    </location>
</feature>
<gene>
    <name evidence="5" type="ORF">IF1G_00124</name>
</gene>
<feature type="repeat" description="ANK" evidence="3">
    <location>
        <begin position="439"/>
        <end position="471"/>
    </location>
</feature>
<dbReference type="Proteomes" id="UP000315783">
    <property type="component" value="Unassembled WGS sequence"/>
</dbReference>
<dbReference type="PROSITE" id="PS50297">
    <property type="entry name" value="ANK_REP_REGION"/>
    <property type="match status" value="5"/>
</dbReference>
<evidence type="ECO:0000256" key="4">
    <source>
        <dbReference type="SAM" id="MobiDB-lite"/>
    </source>
</evidence>
<dbReference type="SMART" id="SM00248">
    <property type="entry name" value="ANK"/>
    <property type="match status" value="11"/>
</dbReference>
<dbReference type="InterPro" id="IPR036770">
    <property type="entry name" value="Ankyrin_rpt-contain_sf"/>
</dbReference>
<comment type="caution">
    <text evidence="5">The sequence shown here is derived from an EMBL/GenBank/DDBJ whole genome shotgun (WGS) entry which is preliminary data.</text>
</comment>
<dbReference type="Pfam" id="PF12796">
    <property type="entry name" value="Ank_2"/>
    <property type="match status" value="3"/>
</dbReference>
<dbReference type="STRING" id="43265.A0A545VEP4"/>
<keyword evidence="1" id="KW-0677">Repeat</keyword>
<feature type="repeat" description="ANK" evidence="3">
    <location>
        <begin position="197"/>
        <end position="229"/>
    </location>
</feature>
<dbReference type="AlphaFoldDB" id="A0A545VEP4"/>
<dbReference type="SUPFAM" id="SSF48403">
    <property type="entry name" value="Ankyrin repeat"/>
    <property type="match status" value="2"/>
</dbReference>
<dbReference type="PROSITE" id="PS50088">
    <property type="entry name" value="ANK_REPEAT"/>
    <property type="match status" value="8"/>
</dbReference>
<reference evidence="5 6" key="1">
    <citation type="journal article" date="2019" name="Appl. Microbiol. Biotechnol.">
        <title>Genome sequence of Isaria javanica and comparative genome analysis insights into family S53 peptidase evolution in fungal entomopathogens.</title>
        <authorList>
            <person name="Lin R."/>
            <person name="Zhang X."/>
            <person name="Xin B."/>
            <person name="Zou M."/>
            <person name="Gao Y."/>
            <person name="Qin F."/>
            <person name="Hu Q."/>
            <person name="Xie B."/>
            <person name="Cheng X."/>
        </authorList>
    </citation>
    <scope>NUCLEOTIDE SEQUENCE [LARGE SCALE GENOMIC DNA]</scope>
    <source>
        <strain evidence="5 6">IJ1G</strain>
    </source>
</reference>
<dbReference type="PANTHER" id="PTHR24189:SF72">
    <property type="entry name" value="ANKYRIN REPEAT-CONTAINING DOMAIN-CONTAINING PROTEIN"/>
    <property type="match status" value="1"/>
</dbReference>
<feature type="repeat" description="ANK" evidence="3">
    <location>
        <begin position="610"/>
        <end position="642"/>
    </location>
</feature>
<feature type="compositionally biased region" description="Low complexity" evidence="4">
    <location>
        <begin position="658"/>
        <end position="670"/>
    </location>
</feature>
<accession>A0A545VEP4</accession>
<name>A0A545VEP4_9HYPO</name>
<evidence type="ECO:0000313" key="5">
    <source>
        <dbReference type="EMBL" id="TQW00193.1"/>
    </source>
</evidence>
<evidence type="ECO:0000256" key="3">
    <source>
        <dbReference type="PROSITE-ProRule" id="PRU00023"/>
    </source>
</evidence>
<feature type="repeat" description="ANK" evidence="3">
    <location>
        <begin position="14"/>
        <end position="43"/>
    </location>
</feature>
<feature type="repeat" description="ANK" evidence="3">
    <location>
        <begin position="163"/>
        <end position="195"/>
    </location>
</feature>
<proteinExistence type="predicted"/>